<evidence type="ECO:0000313" key="2">
    <source>
        <dbReference type="EMBL" id="MED6179316.1"/>
    </source>
</evidence>
<organism evidence="2 3">
    <name type="scientific">Stylosanthes scabra</name>
    <dbReference type="NCBI Taxonomy" id="79078"/>
    <lineage>
        <taxon>Eukaryota</taxon>
        <taxon>Viridiplantae</taxon>
        <taxon>Streptophyta</taxon>
        <taxon>Embryophyta</taxon>
        <taxon>Tracheophyta</taxon>
        <taxon>Spermatophyta</taxon>
        <taxon>Magnoliopsida</taxon>
        <taxon>eudicotyledons</taxon>
        <taxon>Gunneridae</taxon>
        <taxon>Pentapetalae</taxon>
        <taxon>rosids</taxon>
        <taxon>fabids</taxon>
        <taxon>Fabales</taxon>
        <taxon>Fabaceae</taxon>
        <taxon>Papilionoideae</taxon>
        <taxon>50 kb inversion clade</taxon>
        <taxon>dalbergioids sensu lato</taxon>
        <taxon>Dalbergieae</taxon>
        <taxon>Pterocarpus clade</taxon>
        <taxon>Stylosanthes</taxon>
    </lineage>
</organism>
<evidence type="ECO:0000256" key="1">
    <source>
        <dbReference type="SAM" id="MobiDB-lite"/>
    </source>
</evidence>
<dbReference type="Proteomes" id="UP001341840">
    <property type="component" value="Unassembled WGS sequence"/>
</dbReference>
<feature type="compositionally biased region" description="Basic and acidic residues" evidence="1">
    <location>
        <begin position="8"/>
        <end position="27"/>
    </location>
</feature>
<gene>
    <name evidence="2" type="ORF">PIB30_116017</name>
</gene>
<accession>A0ABU6W1P1</accession>
<evidence type="ECO:0000313" key="3">
    <source>
        <dbReference type="Proteomes" id="UP001341840"/>
    </source>
</evidence>
<protein>
    <submittedName>
        <fullName evidence="2">Uncharacterized protein</fullName>
    </submittedName>
</protein>
<keyword evidence="3" id="KW-1185">Reference proteome</keyword>
<sequence length="53" mass="6097">MGCFSCFDSREDQKLNPHGEHDHDHDHLRKQHQQHPHPSNPALPSHISRLPSG</sequence>
<comment type="caution">
    <text evidence="2">The sequence shown here is derived from an EMBL/GenBank/DDBJ whole genome shotgun (WGS) entry which is preliminary data.</text>
</comment>
<feature type="region of interest" description="Disordered" evidence="1">
    <location>
        <begin position="1"/>
        <end position="53"/>
    </location>
</feature>
<name>A0ABU6W1P1_9FABA</name>
<dbReference type="EMBL" id="JASCZI010166483">
    <property type="protein sequence ID" value="MED6179316.1"/>
    <property type="molecule type" value="Genomic_DNA"/>
</dbReference>
<proteinExistence type="predicted"/>
<reference evidence="2 3" key="1">
    <citation type="journal article" date="2023" name="Plants (Basel)">
        <title>Bridging the Gap: Combining Genomics and Transcriptomics Approaches to Understand Stylosanthes scabra, an Orphan Legume from the Brazilian Caatinga.</title>
        <authorList>
            <person name="Ferreira-Neto J.R.C."/>
            <person name="da Silva M.D."/>
            <person name="Binneck E."/>
            <person name="de Melo N.F."/>
            <person name="da Silva R.H."/>
            <person name="de Melo A.L.T.M."/>
            <person name="Pandolfi V."/>
            <person name="Bustamante F.O."/>
            <person name="Brasileiro-Vidal A.C."/>
            <person name="Benko-Iseppon A.M."/>
        </authorList>
    </citation>
    <scope>NUCLEOTIDE SEQUENCE [LARGE SCALE GENOMIC DNA]</scope>
    <source>
        <tissue evidence="2">Leaves</tissue>
    </source>
</reference>